<feature type="compositionally biased region" description="Low complexity" evidence="7">
    <location>
        <begin position="334"/>
        <end position="356"/>
    </location>
</feature>
<dbReference type="GO" id="GO:0008017">
    <property type="term" value="F:microtubule binding"/>
    <property type="evidence" value="ECO:0007669"/>
    <property type="project" value="InterPro"/>
</dbReference>
<feature type="region of interest" description="Disordered" evidence="7">
    <location>
        <begin position="288"/>
        <end position="442"/>
    </location>
</feature>
<evidence type="ECO:0000256" key="5">
    <source>
        <dbReference type="ARBA" id="ARBA00023212"/>
    </source>
</evidence>
<sequence>MEAEPKINNGWVEKVPETDELAEREEIALDDTGDVNQPKGNGEISEPPVVEDGVNPEPTNKDGTERSAVTGENKTVRTKKKSGSDASRSKNSKAQKEPLTKKPSLSQSLSLTSRATAKKNTVQVSKPAKSDTKSINQTNGSEATTGRGNAKKPNLSQVPATKQSLAIKSGSVNGSANKASSESVQSHDDDTAILRQPPLEKAEEDAHSITSSTNTPRAAALKKNSSSGFNFRLEERAEKRKEFFTKLEEKIHAKEMEKNNMQAKSKESQEAEIKLLRKSLTFKAAPMPSFYKEPVPPKTELKKVPPTRARSPKLGRHKSSATTGMGSEGSDACSSPRTTTPTTTSSKSKAAEITTSNKGGPKNAIHKPVTKPESKVTAVKTMKAANNRGRVSKAKVEKKEEKPVETTISDTVEKVQEETTFSDTNPVSVPMAAASNEVSVHG</sequence>
<comment type="subcellular location">
    <subcellularLocation>
        <location evidence="1">Cytoplasm</location>
        <location evidence="1">Cytoskeleton</location>
    </subcellularLocation>
</comment>
<feature type="compositionally biased region" description="Acidic residues" evidence="7">
    <location>
        <begin position="18"/>
        <end position="33"/>
    </location>
</feature>
<evidence type="ECO:0000256" key="3">
    <source>
        <dbReference type="ARBA" id="ARBA00022490"/>
    </source>
</evidence>
<feature type="compositionally biased region" description="Basic and acidic residues" evidence="7">
    <location>
        <begin position="394"/>
        <end position="404"/>
    </location>
</feature>
<keyword evidence="4" id="KW-0493">Microtubule</keyword>
<gene>
    <name evidence="9" type="ORF">FCM35_KLT12543</name>
</gene>
<dbReference type="AlphaFoldDB" id="A0A833QKF0"/>
<name>A0A833QKF0_9POAL</name>
<dbReference type="PANTHER" id="PTHR46372:SF26">
    <property type="entry name" value="(WILD MALAYSIAN BANANA) HYPOTHETICAL PROTEIN"/>
    <property type="match status" value="1"/>
</dbReference>
<feature type="compositionally biased region" description="Basic residues" evidence="7">
    <location>
        <begin position="310"/>
        <end position="319"/>
    </location>
</feature>
<dbReference type="EMBL" id="SWLB01000023">
    <property type="protein sequence ID" value="KAF3323812.1"/>
    <property type="molecule type" value="Genomic_DNA"/>
</dbReference>
<feature type="compositionally biased region" description="Polar residues" evidence="7">
    <location>
        <begin position="103"/>
        <end position="124"/>
    </location>
</feature>
<evidence type="ECO:0000313" key="9">
    <source>
        <dbReference type="EMBL" id="KAF3323812.1"/>
    </source>
</evidence>
<comment type="similarity">
    <text evidence="2">Belongs to the TPX2 family.</text>
</comment>
<organism evidence="9 10">
    <name type="scientific">Carex littledalei</name>
    <dbReference type="NCBI Taxonomy" id="544730"/>
    <lineage>
        <taxon>Eukaryota</taxon>
        <taxon>Viridiplantae</taxon>
        <taxon>Streptophyta</taxon>
        <taxon>Embryophyta</taxon>
        <taxon>Tracheophyta</taxon>
        <taxon>Spermatophyta</taxon>
        <taxon>Magnoliopsida</taxon>
        <taxon>Liliopsida</taxon>
        <taxon>Poales</taxon>
        <taxon>Cyperaceae</taxon>
        <taxon>Cyperoideae</taxon>
        <taxon>Cariceae</taxon>
        <taxon>Carex</taxon>
        <taxon>Carex subgen. Euthyceras</taxon>
    </lineage>
</organism>
<dbReference type="InterPro" id="IPR027329">
    <property type="entry name" value="TPX2_C"/>
</dbReference>
<evidence type="ECO:0000256" key="4">
    <source>
        <dbReference type="ARBA" id="ARBA00022701"/>
    </source>
</evidence>
<keyword evidence="5" id="KW-0206">Cytoskeleton</keyword>
<proteinExistence type="inferred from homology"/>
<dbReference type="GO" id="GO:0005874">
    <property type="term" value="C:microtubule"/>
    <property type="evidence" value="ECO:0007669"/>
    <property type="project" value="UniProtKB-KW"/>
</dbReference>
<feature type="compositionally biased region" description="Polar residues" evidence="7">
    <location>
        <begin position="133"/>
        <end position="147"/>
    </location>
</feature>
<evidence type="ECO:0000256" key="6">
    <source>
        <dbReference type="SAM" id="Coils"/>
    </source>
</evidence>
<dbReference type="OrthoDB" id="1939285at2759"/>
<feature type="region of interest" description="Disordered" evidence="7">
    <location>
        <begin position="1"/>
        <end position="223"/>
    </location>
</feature>
<evidence type="ECO:0000259" key="8">
    <source>
        <dbReference type="Pfam" id="PF06886"/>
    </source>
</evidence>
<evidence type="ECO:0000313" key="10">
    <source>
        <dbReference type="Proteomes" id="UP000623129"/>
    </source>
</evidence>
<dbReference type="PANTHER" id="PTHR46372">
    <property type="entry name" value="PROTEIN WVD2-LIKE 3"/>
    <property type="match status" value="1"/>
</dbReference>
<feature type="domain" description="TPX2 C-terminal" evidence="8">
    <location>
        <begin position="229"/>
        <end position="304"/>
    </location>
</feature>
<reference evidence="9" key="1">
    <citation type="submission" date="2020-01" db="EMBL/GenBank/DDBJ databases">
        <title>Genome sequence of Kobresia littledalei, the first chromosome-level genome in the family Cyperaceae.</title>
        <authorList>
            <person name="Qu G."/>
        </authorList>
    </citation>
    <scope>NUCLEOTIDE SEQUENCE</scope>
    <source>
        <strain evidence="9">C.B.Clarke</strain>
        <tissue evidence="9">Leaf</tissue>
    </source>
</reference>
<dbReference type="GO" id="GO:0000226">
    <property type="term" value="P:microtubule cytoskeleton organization"/>
    <property type="evidence" value="ECO:0007669"/>
    <property type="project" value="InterPro"/>
</dbReference>
<protein>
    <submittedName>
        <fullName evidence="9">Protein WAVE-DAMPENED 2</fullName>
    </submittedName>
</protein>
<dbReference type="Proteomes" id="UP000623129">
    <property type="component" value="Unassembled WGS sequence"/>
</dbReference>
<dbReference type="InterPro" id="IPR044806">
    <property type="entry name" value="WVD2/WDL1-4"/>
</dbReference>
<feature type="compositionally biased region" description="Basic and acidic residues" evidence="7">
    <location>
        <begin position="185"/>
        <end position="207"/>
    </location>
</feature>
<evidence type="ECO:0000256" key="7">
    <source>
        <dbReference type="SAM" id="MobiDB-lite"/>
    </source>
</evidence>
<comment type="caution">
    <text evidence="9">The sequence shown here is derived from an EMBL/GenBank/DDBJ whole genome shotgun (WGS) entry which is preliminary data.</text>
</comment>
<keyword evidence="10" id="KW-1185">Reference proteome</keyword>
<evidence type="ECO:0000256" key="1">
    <source>
        <dbReference type="ARBA" id="ARBA00004245"/>
    </source>
</evidence>
<feature type="coiled-coil region" evidence="6">
    <location>
        <begin position="244"/>
        <end position="274"/>
    </location>
</feature>
<feature type="compositionally biased region" description="Polar residues" evidence="7">
    <location>
        <begin position="154"/>
        <end position="184"/>
    </location>
</feature>
<keyword evidence="3" id="KW-0963">Cytoplasm</keyword>
<dbReference type="Pfam" id="PF06886">
    <property type="entry name" value="TPX2"/>
    <property type="match status" value="1"/>
</dbReference>
<accession>A0A833QKF0</accession>
<evidence type="ECO:0000256" key="2">
    <source>
        <dbReference type="ARBA" id="ARBA00005885"/>
    </source>
</evidence>
<keyword evidence="6" id="KW-0175">Coiled coil</keyword>
<feature type="compositionally biased region" description="Polar residues" evidence="7">
    <location>
        <begin position="418"/>
        <end position="427"/>
    </location>
</feature>